<accession>A0A024WA64</accession>
<protein>
    <submittedName>
        <fullName evidence="1">Uncharacterized protein</fullName>
    </submittedName>
</protein>
<sequence>MIHKIKRSCNNIKKVQTKKKIKKYIEHIEHIEHIFTNTCIEVVFSHSFHFNYFIIHLKKN</sequence>
<name>A0A024WA64_PLAFA</name>
<reference evidence="1 2" key="2">
    <citation type="submission" date="2013-02" db="EMBL/GenBank/DDBJ databases">
        <title>The Genome Sequence of Plasmodium falciparum Tanzania (2000708).</title>
        <authorList>
            <consortium name="The Broad Institute Genome Sequencing Platform"/>
            <consortium name="The Broad Institute Genome Sequencing Center for Infectious Disease"/>
            <person name="Neafsey D."/>
            <person name="Cheeseman I."/>
            <person name="Volkman S."/>
            <person name="Adams J."/>
            <person name="Walker B."/>
            <person name="Young S.K."/>
            <person name="Zeng Q."/>
            <person name="Gargeya S."/>
            <person name="Fitzgerald M."/>
            <person name="Haas B."/>
            <person name="Abouelleil A."/>
            <person name="Alvarado L."/>
            <person name="Arachchi H.M."/>
            <person name="Berlin A.M."/>
            <person name="Chapman S.B."/>
            <person name="Dewar J."/>
            <person name="Goldberg J."/>
            <person name="Griggs A."/>
            <person name="Gujja S."/>
            <person name="Hansen M."/>
            <person name="Howarth C."/>
            <person name="Imamovic A."/>
            <person name="Larimer J."/>
            <person name="McCowan C."/>
            <person name="Murphy C."/>
            <person name="Neiman D."/>
            <person name="Pearson M."/>
            <person name="Priest M."/>
            <person name="Roberts A."/>
            <person name="Saif S."/>
            <person name="Shea T."/>
            <person name="Sisk P."/>
            <person name="Sykes S."/>
            <person name="Wortman J."/>
            <person name="Nusbaum C."/>
            <person name="Birren B."/>
        </authorList>
    </citation>
    <scope>NUCLEOTIDE SEQUENCE [LARGE SCALE GENOMIC DNA]</scope>
    <source>
        <strain evidence="2">Tanzania (2000708)</strain>
    </source>
</reference>
<organism evidence="1 2">
    <name type="scientific">Plasmodium falciparum Tanzania</name>
    <name type="common">2000708</name>
    <dbReference type="NCBI Taxonomy" id="1036725"/>
    <lineage>
        <taxon>Eukaryota</taxon>
        <taxon>Sar</taxon>
        <taxon>Alveolata</taxon>
        <taxon>Apicomplexa</taxon>
        <taxon>Aconoidasida</taxon>
        <taxon>Haemosporida</taxon>
        <taxon>Plasmodiidae</taxon>
        <taxon>Plasmodium</taxon>
        <taxon>Plasmodium (Laverania)</taxon>
    </lineage>
</organism>
<proteinExistence type="predicted"/>
<reference evidence="1 2" key="1">
    <citation type="submission" date="2013-02" db="EMBL/GenBank/DDBJ databases">
        <title>The Genome Annotation of Plasmodium falciparum Tanzania (2000708).</title>
        <authorList>
            <consortium name="The Broad Institute Genome Sequencing Platform"/>
            <consortium name="The Broad Institute Genome Sequencing Center for Infectious Disease"/>
            <person name="Neafsey D."/>
            <person name="Hoffman S."/>
            <person name="Volkman S."/>
            <person name="Rosenthal P."/>
            <person name="Walker B."/>
            <person name="Young S.K."/>
            <person name="Zeng Q."/>
            <person name="Gargeya S."/>
            <person name="Fitzgerald M."/>
            <person name="Haas B."/>
            <person name="Abouelleil A."/>
            <person name="Allen A.W."/>
            <person name="Alvarado L."/>
            <person name="Arachchi H.M."/>
            <person name="Berlin A.M."/>
            <person name="Chapman S.B."/>
            <person name="Gainer-Dewar J."/>
            <person name="Goldberg J."/>
            <person name="Griggs A."/>
            <person name="Gujja S."/>
            <person name="Hansen M."/>
            <person name="Howarth C."/>
            <person name="Imamovic A."/>
            <person name="Ireland A."/>
            <person name="Larimer J."/>
            <person name="McCowan C."/>
            <person name="Murphy C."/>
            <person name="Pearson M."/>
            <person name="Poon T.W."/>
            <person name="Priest M."/>
            <person name="Roberts A."/>
            <person name="Saif S."/>
            <person name="Shea T."/>
            <person name="Sisk P."/>
            <person name="Sykes S."/>
            <person name="Wortman J."/>
            <person name="Nusbaum C."/>
            <person name="Birren B."/>
        </authorList>
    </citation>
    <scope>NUCLEOTIDE SEQUENCE [LARGE SCALE GENOMIC DNA]</scope>
    <source>
        <strain evidence="2">Tanzania (2000708)</strain>
    </source>
</reference>
<dbReference type="AlphaFoldDB" id="A0A024WA64"/>
<evidence type="ECO:0000313" key="2">
    <source>
        <dbReference type="Proteomes" id="UP000030708"/>
    </source>
</evidence>
<gene>
    <name evidence="1" type="ORF">PFTANZ_01875</name>
</gene>
<dbReference type="EMBL" id="KI926363">
    <property type="protein sequence ID" value="ETW37438.1"/>
    <property type="molecule type" value="Genomic_DNA"/>
</dbReference>
<evidence type="ECO:0000313" key="1">
    <source>
        <dbReference type="EMBL" id="ETW37438.1"/>
    </source>
</evidence>
<dbReference type="Proteomes" id="UP000030708">
    <property type="component" value="Unassembled WGS sequence"/>
</dbReference>